<proteinExistence type="predicted"/>
<sequence length="155" mass="16791">MSFSNMNTSYSYGLFPTSPSSPNPFNLFITSQSPRDTHAAYEDLRQVLRPSNQATSRQRSSSGSSVKAGLKRFLAREDHEGPLPQPLPSSSSSLAVALQRPVSRMLIRLRSRRSGFLPRNSGVGSEIILSSLSSKAVTLVVPSCAPVRTTLLSPN</sequence>
<gene>
    <name evidence="2" type="ORF">Hypma_010060</name>
</gene>
<accession>A0A369JSG2</accession>
<protein>
    <submittedName>
        <fullName evidence="2">Uncharacterized protein</fullName>
    </submittedName>
</protein>
<name>A0A369JSG2_HYPMA</name>
<keyword evidence="3" id="KW-1185">Reference proteome</keyword>
<reference evidence="2" key="1">
    <citation type="submission" date="2018-04" db="EMBL/GenBank/DDBJ databases">
        <title>Whole genome sequencing of Hypsizygus marmoreus.</title>
        <authorList>
            <person name="Choi I.-G."/>
            <person name="Min B."/>
            <person name="Kim J.-G."/>
            <person name="Kim S."/>
            <person name="Oh Y.-L."/>
            <person name="Kong W.-S."/>
            <person name="Park H."/>
            <person name="Jeong J."/>
            <person name="Song E.-S."/>
        </authorList>
    </citation>
    <scope>NUCLEOTIDE SEQUENCE [LARGE SCALE GENOMIC DNA]</scope>
    <source>
        <strain evidence="2">51987-8</strain>
    </source>
</reference>
<comment type="caution">
    <text evidence="2">The sequence shown here is derived from an EMBL/GenBank/DDBJ whole genome shotgun (WGS) entry which is preliminary data.</text>
</comment>
<dbReference type="Proteomes" id="UP000076154">
    <property type="component" value="Unassembled WGS sequence"/>
</dbReference>
<evidence type="ECO:0000313" key="2">
    <source>
        <dbReference type="EMBL" id="RDB22633.1"/>
    </source>
</evidence>
<feature type="compositionally biased region" description="Low complexity" evidence="1">
    <location>
        <begin position="56"/>
        <end position="65"/>
    </location>
</feature>
<dbReference type="OrthoDB" id="3152032at2759"/>
<dbReference type="AlphaFoldDB" id="A0A369JSG2"/>
<evidence type="ECO:0000256" key="1">
    <source>
        <dbReference type="SAM" id="MobiDB-lite"/>
    </source>
</evidence>
<feature type="region of interest" description="Disordered" evidence="1">
    <location>
        <begin position="47"/>
        <end position="93"/>
    </location>
</feature>
<dbReference type="InParanoid" id="A0A369JSG2"/>
<evidence type="ECO:0000313" key="3">
    <source>
        <dbReference type="Proteomes" id="UP000076154"/>
    </source>
</evidence>
<organism evidence="2 3">
    <name type="scientific">Hypsizygus marmoreus</name>
    <name type="common">White beech mushroom</name>
    <name type="synonym">Agaricus marmoreus</name>
    <dbReference type="NCBI Taxonomy" id="39966"/>
    <lineage>
        <taxon>Eukaryota</taxon>
        <taxon>Fungi</taxon>
        <taxon>Dikarya</taxon>
        <taxon>Basidiomycota</taxon>
        <taxon>Agaricomycotina</taxon>
        <taxon>Agaricomycetes</taxon>
        <taxon>Agaricomycetidae</taxon>
        <taxon>Agaricales</taxon>
        <taxon>Tricholomatineae</taxon>
        <taxon>Lyophyllaceae</taxon>
        <taxon>Hypsizygus</taxon>
    </lineage>
</organism>
<dbReference type="EMBL" id="LUEZ02000049">
    <property type="protein sequence ID" value="RDB22633.1"/>
    <property type="molecule type" value="Genomic_DNA"/>
</dbReference>